<evidence type="ECO:0000256" key="1">
    <source>
        <dbReference type="SAM" id="Phobius"/>
    </source>
</evidence>
<keyword evidence="1" id="KW-0812">Transmembrane</keyword>
<evidence type="ECO:0000313" key="3">
    <source>
        <dbReference type="Proteomes" id="UP000249986"/>
    </source>
</evidence>
<sequence>MINKDKKSKYFVFLSYEYNSIREYLEEMALKGWLLKSIMGYSFKFTKTEPKRLKYLVEPICKNSSSETQNLSSSIPSREYYESVRWKYICEKGNLNIFYSEESSSLLPINRDENEKFKCLFKSSLFEIFPNLLIILILSFNIYNQISNGSIMYLLTYNLSLLSIIALILFTITNVIEIIFFISWSIKAKKAINNGLAIPCSSFKKFKRKNLIKKVINISIISLTLIFLFADIIGKNNSLNEPISILLAILMFFVIFLVDIFTRKLIEKNKYSKRTNIIIRSISIVFSFFLVIFVALNTITGIAGDGFIGKIHMSETTIPITLNDFKIYNNESNDIYVNESSSILAKQIYYSDYIDVDNTLNYLFFESDYKFLISAVEKSLIDFKTKLNLEHNPNFVIKEPLIVDGIKIYSLENPINTFIFVSNNKIIDIENSFKDINNEEFIQIILKNIFNKNVTLPNN</sequence>
<dbReference type="EMBL" id="UAWG01000023">
    <property type="protein sequence ID" value="SQB61479.1"/>
    <property type="molecule type" value="Genomic_DNA"/>
</dbReference>
<feature type="transmembrane region" description="Helical" evidence="1">
    <location>
        <begin position="211"/>
        <end position="230"/>
    </location>
</feature>
<dbReference type="RefSeq" id="WP_111927172.1">
    <property type="nucleotide sequence ID" value="NZ_JAENQI010000001.1"/>
</dbReference>
<keyword evidence="1" id="KW-0472">Membrane</keyword>
<feature type="transmembrane region" description="Helical" evidence="1">
    <location>
        <begin position="155"/>
        <end position="182"/>
    </location>
</feature>
<gene>
    <name evidence="2" type="ORF">NCTC10719_03159</name>
</gene>
<feature type="transmembrane region" description="Helical" evidence="1">
    <location>
        <begin position="125"/>
        <end position="143"/>
    </location>
</feature>
<dbReference type="Pfam" id="PF11193">
    <property type="entry name" value="DUF2812"/>
    <property type="match status" value="1"/>
</dbReference>
<dbReference type="Proteomes" id="UP000249986">
    <property type="component" value="Unassembled WGS sequence"/>
</dbReference>
<organism evidence="2 3">
    <name type="scientific">Clostridium perfringens</name>
    <dbReference type="NCBI Taxonomy" id="1502"/>
    <lineage>
        <taxon>Bacteria</taxon>
        <taxon>Bacillati</taxon>
        <taxon>Bacillota</taxon>
        <taxon>Clostridia</taxon>
        <taxon>Eubacteriales</taxon>
        <taxon>Clostridiaceae</taxon>
        <taxon>Clostridium</taxon>
    </lineage>
</organism>
<feature type="transmembrane region" description="Helical" evidence="1">
    <location>
        <begin position="242"/>
        <end position="261"/>
    </location>
</feature>
<name>A0A2X3AFY1_CLOPF</name>
<proteinExistence type="predicted"/>
<protein>
    <submittedName>
        <fullName evidence="2">Protein of uncharacterized function (DUF2812)</fullName>
    </submittedName>
</protein>
<evidence type="ECO:0000313" key="2">
    <source>
        <dbReference type="EMBL" id="SQB61479.1"/>
    </source>
</evidence>
<reference evidence="2 3" key="1">
    <citation type="submission" date="2018-06" db="EMBL/GenBank/DDBJ databases">
        <authorList>
            <consortium name="Pathogen Informatics"/>
            <person name="Doyle S."/>
        </authorList>
    </citation>
    <scope>NUCLEOTIDE SEQUENCE [LARGE SCALE GENOMIC DNA]</scope>
    <source>
        <strain evidence="2 3">NCTC10719</strain>
    </source>
</reference>
<dbReference type="InterPro" id="IPR021359">
    <property type="entry name" value="DUF2812"/>
</dbReference>
<accession>A0A2X3AFY1</accession>
<dbReference type="AlphaFoldDB" id="A0A2X3AFY1"/>
<feature type="transmembrane region" description="Helical" evidence="1">
    <location>
        <begin position="282"/>
        <end position="304"/>
    </location>
</feature>
<keyword evidence="1" id="KW-1133">Transmembrane helix</keyword>